<accession>A0A8S1WUK5</accession>
<gene>
    <name evidence="1" type="ORF">PPENT_87.1.T1010139</name>
</gene>
<dbReference type="Proteomes" id="UP000689195">
    <property type="component" value="Unassembled WGS sequence"/>
</dbReference>
<organism evidence="1 2">
    <name type="scientific">Paramecium pentaurelia</name>
    <dbReference type="NCBI Taxonomy" id="43138"/>
    <lineage>
        <taxon>Eukaryota</taxon>
        <taxon>Sar</taxon>
        <taxon>Alveolata</taxon>
        <taxon>Ciliophora</taxon>
        <taxon>Intramacronucleata</taxon>
        <taxon>Oligohymenophorea</taxon>
        <taxon>Peniculida</taxon>
        <taxon>Parameciidae</taxon>
        <taxon>Paramecium</taxon>
    </lineage>
</organism>
<dbReference type="EMBL" id="CAJJDO010000101">
    <property type="protein sequence ID" value="CAD8192411.1"/>
    <property type="molecule type" value="Genomic_DNA"/>
</dbReference>
<sequence>MKYAEISNCYQEKRKCMTIPKFQFSTYFDFLFHIQQATLFQILLCKIVFKAEFKVINEVELQTQLQIMRDESSKQQQSNLMAIIQKFNQYMKMINDLYLITQQIVQ</sequence>
<proteinExistence type="predicted"/>
<comment type="caution">
    <text evidence="1">The sequence shown here is derived from an EMBL/GenBank/DDBJ whole genome shotgun (WGS) entry which is preliminary data.</text>
</comment>
<dbReference type="AlphaFoldDB" id="A0A8S1WUK5"/>
<evidence type="ECO:0000313" key="1">
    <source>
        <dbReference type="EMBL" id="CAD8192411.1"/>
    </source>
</evidence>
<protein>
    <submittedName>
        <fullName evidence="1">Uncharacterized protein</fullName>
    </submittedName>
</protein>
<reference evidence="1" key="1">
    <citation type="submission" date="2021-01" db="EMBL/GenBank/DDBJ databases">
        <authorList>
            <consortium name="Genoscope - CEA"/>
            <person name="William W."/>
        </authorList>
    </citation>
    <scope>NUCLEOTIDE SEQUENCE</scope>
</reference>
<name>A0A8S1WUK5_9CILI</name>
<evidence type="ECO:0000313" key="2">
    <source>
        <dbReference type="Proteomes" id="UP000689195"/>
    </source>
</evidence>
<keyword evidence="2" id="KW-1185">Reference proteome</keyword>